<dbReference type="EMBL" id="FNTL01000002">
    <property type="protein sequence ID" value="SEB35140.1"/>
    <property type="molecule type" value="Genomic_DNA"/>
</dbReference>
<dbReference type="Gene3D" id="3.40.1080.10">
    <property type="entry name" value="Glutaconate Coenzyme A-transferase"/>
    <property type="match status" value="1"/>
</dbReference>
<dbReference type="InterPro" id="IPR004165">
    <property type="entry name" value="CoA_trans_fam_I"/>
</dbReference>
<name>A0A1H4IM72_RHOJO</name>
<sequence length="263" mass="28268">MDLSARERMCIAISRELADGEVVLTGAASAIPLAASLLAQAQHAPGLTILGAGVYVNPRRLVPEFTAGWNCHPVAIADMSDVFAITELGIDVMFYGGMQIDQHGSVNVHYVSTSSGRLRGPGMANTALGHTARRTLLFTERHDRRTLTDHVEYASVIGHGYRGKTRQELGLPNQGPAALFTPEAVLRPDSTGVLQPDTKLGELSWSTVADSIGWEVSRSQPADFAATDDEVALLRTHVDPSGILRRSSIIPRLPRPATGNERT</sequence>
<proteinExistence type="predicted"/>
<dbReference type="GO" id="GO:0008410">
    <property type="term" value="F:CoA-transferase activity"/>
    <property type="evidence" value="ECO:0007669"/>
    <property type="project" value="InterPro"/>
</dbReference>
<dbReference type="SUPFAM" id="SSF100950">
    <property type="entry name" value="NagB/RpiA/CoA transferase-like"/>
    <property type="match status" value="1"/>
</dbReference>
<accession>A0A1H4IM72</accession>
<keyword evidence="1" id="KW-0808">Transferase</keyword>
<dbReference type="Pfam" id="PF01144">
    <property type="entry name" value="CoA_trans"/>
    <property type="match status" value="1"/>
</dbReference>
<gene>
    <name evidence="1" type="ORF">SAMN04490220_0241</name>
</gene>
<dbReference type="InterPro" id="IPR037171">
    <property type="entry name" value="NagB/RpiA_transferase-like"/>
</dbReference>
<organism evidence="1 2">
    <name type="scientific">Rhodococcus jostii</name>
    <dbReference type="NCBI Taxonomy" id="132919"/>
    <lineage>
        <taxon>Bacteria</taxon>
        <taxon>Bacillati</taxon>
        <taxon>Actinomycetota</taxon>
        <taxon>Actinomycetes</taxon>
        <taxon>Mycobacteriales</taxon>
        <taxon>Nocardiaceae</taxon>
        <taxon>Rhodococcus</taxon>
    </lineage>
</organism>
<protein>
    <submittedName>
        <fullName evidence="1">Glutaconate CoA-transferase subunit B</fullName>
    </submittedName>
</protein>
<reference evidence="2" key="1">
    <citation type="submission" date="2016-10" db="EMBL/GenBank/DDBJ databases">
        <authorList>
            <person name="Varghese N."/>
        </authorList>
    </citation>
    <scope>NUCLEOTIDE SEQUENCE [LARGE SCALE GENOMIC DNA]</scope>
    <source>
        <strain evidence="2">DSM 44719</strain>
    </source>
</reference>
<evidence type="ECO:0000313" key="1">
    <source>
        <dbReference type="EMBL" id="SEB35140.1"/>
    </source>
</evidence>
<evidence type="ECO:0000313" key="2">
    <source>
        <dbReference type="Proteomes" id="UP000183407"/>
    </source>
</evidence>
<dbReference type="AlphaFoldDB" id="A0A1H4IM72"/>
<dbReference type="Proteomes" id="UP000183407">
    <property type="component" value="Unassembled WGS sequence"/>
</dbReference>